<comment type="caution">
    <text evidence="1">The sequence shown here is derived from an EMBL/GenBank/DDBJ whole genome shotgun (WGS) entry which is preliminary data.</text>
</comment>
<keyword evidence="2" id="KW-1185">Reference proteome</keyword>
<gene>
    <name evidence="1" type="ORF">NXF25_004560</name>
</gene>
<reference evidence="1 2" key="1">
    <citation type="journal article" date="2024" name="Proc. Natl. Acad. Sci. U.S.A.">
        <title>The genetic regulatory architecture and epigenomic basis for age-related changes in rattlesnake venom.</title>
        <authorList>
            <person name="Hogan M.P."/>
            <person name="Holding M.L."/>
            <person name="Nystrom G.S."/>
            <person name="Colston T.J."/>
            <person name="Bartlett D.A."/>
            <person name="Mason A.J."/>
            <person name="Ellsworth S.A."/>
            <person name="Rautsaw R.M."/>
            <person name="Lawrence K.C."/>
            <person name="Strickland J.L."/>
            <person name="He B."/>
            <person name="Fraser P."/>
            <person name="Margres M.J."/>
            <person name="Gilbert D.M."/>
            <person name="Gibbs H.L."/>
            <person name="Parkinson C.L."/>
            <person name="Rokyta D.R."/>
        </authorList>
    </citation>
    <scope>NUCLEOTIDE SEQUENCE [LARGE SCALE GENOMIC DNA]</scope>
    <source>
        <strain evidence="1">DRR0105</strain>
    </source>
</reference>
<proteinExistence type="predicted"/>
<dbReference type="SUPFAM" id="SSF57845">
    <property type="entry name" value="B-box zinc-binding domain"/>
    <property type="match status" value="1"/>
</dbReference>
<dbReference type="Proteomes" id="UP001474421">
    <property type="component" value="Unassembled WGS sequence"/>
</dbReference>
<name>A0AAW1BVF4_CROAD</name>
<dbReference type="Gene3D" id="3.30.160.60">
    <property type="entry name" value="Classic Zinc Finger"/>
    <property type="match status" value="1"/>
</dbReference>
<evidence type="ECO:0000313" key="2">
    <source>
        <dbReference type="Proteomes" id="UP001474421"/>
    </source>
</evidence>
<dbReference type="EMBL" id="JAOTOJ010000002">
    <property type="protein sequence ID" value="KAK9405786.1"/>
    <property type="molecule type" value="Genomic_DNA"/>
</dbReference>
<accession>A0AAW1BVF4</accession>
<evidence type="ECO:0000313" key="1">
    <source>
        <dbReference type="EMBL" id="KAK9405786.1"/>
    </source>
</evidence>
<dbReference type="AlphaFoldDB" id="A0AAW1BVF4"/>
<organism evidence="1 2">
    <name type="scientific">Crotalus adamanteus</name>
    <name type="common">Eastern diamondback rattlesnake</name>
    <dbReference type="NCBI Taxonomy" id="8729"/>
    <lineage>
        <taxon>Eukaryota</taxon>
        <taxon>Metazoa</taxon>
        <taxon>Chordata</taxon>
        <taxon>Craniata</taxon>
        <taxon>Vertebrata</taxon>
        <taxon>Euteleostomi</taxon>
        <taxon>Lepidosauria</taxon>
        <taxon>Squamata</taxon>
        <taxon>Bifurcata</taxon>
        <taxon>Unidentata</taxon>
        <taxon>Episquamata</taxon>
        <taxon>Toxicofera</taxon>
        <taxon>Serpentes</taxon>
        <taxon>Colubroidea</taxon>
        <taxon>Viperidae</taxon>
        <taxon>Crotalinae</taxon>
        <taxon>Crotalus</taxon>
    </lineage>
</organism>
<protein>
    <submittedName>
        <fullName evidence="1">TRIM27: Zinc finger protein RFP</fullName>
    </submittedName>
</protein>
<sequence>MPWKYLCRNHQALICKWCAGSRVHKDHIQVSVEQAAQEFKVGGWESSVSKMLL</sequence>